<reference evidence="1 2" key="4">
    <citation type="journal article" date="1996" name="Virology">
        <title>Analysis of 76 kb of the chlorella virus PBCV-1 330-kb genome: map positions 182 to 258.</title>
        <authorList>
            <person name="Kutish G.F."/>
            <person name="Li Y."/>
            <person name="Lu Z."/>
            <person name="Furuta M."/>
            <person name="Rock D.L."/>
            <person name="Van Etten J.L."/>
        </authorList>
    </citation>
    <scope>NUCLEOTIDE SEQUENCE [LARGE SCALE GENOMIC DNA]</scope>
</reference>
<evidence type="ECO:0000313" key="2">
    <source>
        <dbReference type="Proteomes" id="UP000000862"/>
    </source>
</evidence>
<dbReference type="GeneID" id="10971184"/>
<dbReference type="RefSeq" id="YP_004678886.1">
    <property type="nucleotide sequence ID" value="NC_000852.5"/>
</dbReference>
<name>F8TTX0_PBCV1</name>
<reference evidence="1 2" key="3">
    <citation type="journal article" date="1996" name="Virology">
        <title>Analysis of 94 kb of the chlorella virus PBCV-1 330-kb genome: map positions 88 to 182.</title>
        <authorList>
            <person name="Lu Z."/>
            <person name="Li Y."/>
            <person name="Que Q."/>
            <person name="Kutish G.F."/>
            <person name="Rock D.L."/>
            <person name="Van Etten J.L."/>
        </authorList>
    </citation>
    <scope>NUCLEOTIDE SEQUENCE [LARGE SCALE GENOMIC DNA]</scope>
</reference>
<organismHost>
    <name type="scientific">Chlorella</name>
    <dbReference type="NCBI Taxonomy" id="3071"/>
</organismHost>
<keyword evidence="2" id="KW-1185">Reference proteome</keyword>
<dbReference type="EMBL" id="JF411744">
    <property type="protein sequence ID" value="AEI70031.1"/>
    <property type="molecule type" value="Genomic_DNA"/>
</dbReference>
<dbReference type="Proteomes" id="UP000000862">
    <property type="component" value="Segment"/>
</dbReference>
<organism evidence="1 2">
    <name type="scientific">Paramecium bursaria Chlorella virus 1</name>
    <name type="common">PBCV-1</name>
    <dbReference type="NCBI Taxonomy" id="10506"/>
    <lineage>
        <taxon>Viruses</taxon>
        <taxon>Varidnaviria</taxon>
        <taxon>Bamfordvirae</taxon>
        <taxon>Nucleocytoviricota</taxon>
        <taxon>Megaviricetes</taxon>
        <taxon>Algavirales</taxon>
        <taxon>Phycodnaviridae</taxon>
        <taxon>Chlorovirus</taxon>
        <taxon>Chlorovirus vanettense</taxon>
    </lineage>
</organism>
<reference evidence="1 2" key="7">
    <citation type="journal article" date="2000" name="Virology">
        <title>Characterization of a beta-1,3-glucanase encoded by chlorella virus PBCV-1.</title>
        <authorList>
            <person name="Sun L."/>
            <person name="Gurnon J.R."/>
            <person name="Adams B.J."/>
            <person name="Graves M.V."/>
            <person name="Van Etten J.L."/>
        </authorList>
    </citation>
    <scope>NUCLEOTIDE SEQUENCE [LARGE SCALE GENOMIC DNA]</scope>
</reference>
<dbReference type="KEGG" id="vg:10971184"/>
<accession>F8TTX0</accession>
<proteinExistence type="predicted"/>
<sequence>MRIRSKIHKAKQVFKFLDIISDDVVQWDNKTDMMSDEFRKQTEDILANAITRQSSTRR</sequence>
<reference evidence="1 2" key="1">
    <citation type="journal article" date="1995" name="Virology">
        <title>Analysis of 45 kb of DNA located at the left end of the chlorella virus PBCV-1 genome.</title>
        <authorList>
            <person name="Lu Z."/>
            <person name="Li Y."/>
            <person name="Zhang Y."/>
            <person name="Kutish G.F."/>
            <person name="Rock D.L."/>
            <person name="Van Etten J.L."/>
        </authorList>
    </citation>
    <scope>NUCLEOTIDE SEQUENCE [LARGE SCALE GENOMIC DNA]</scope>
</reference>
<reference evidence="1 2" key="2">
    <citation type="journal article" date="1995" name="Virology">
        <title>Analysis of 43 kb of the Chlorella virus PBCV-1 330-kb genome: map positions 45 to 88.</title>
        <authorList>
            <person name="Li Y."/>
            <person name="Lu Z."/>
            <person name="Burbank D.E."/>
            <person name="Kutish G.F."/>
            <person name="Rock D.L."/>
            <person name="Van Etten J.L."/>
        </authorList>
    </citation>
    <scope>NUCLEOTIDE SEQUENCE [LARGE SCALE GENOMIC DNA]</scope>
</reference>
<gene>
    <name evidence="1" type="primary">A078bR</name>
</gene>
<evidence type="ECO:0000313" key="1">
    <source>
        <dbReference type="EMBL" id="AEI70031.1"/>
    </source>
</evidence>
<reference evidence="1 2" key="6">
    <citation type="journal article" date="1999" name="Virology">
        <title>Chlorella virus PBCV-1 encodes a functional homospermidine synthase.</title>
        <authorList>
            <person name="Kaiser A."/>
            <person name="Vollmert M."/>
            <person name="Tholl D."/>
            <person name="Graves M.V."/>
            <person name="Gurnon J.R."/>
            <person name="Xing W."/>
            <person name="Lisec A.D."/>
            <person name="Nickerson K.W."/>
            <person name="Van Etten J.L."/>
        </authorList>
    </citation>
    <scope>NUCLEOTIDE SEQUENCE [LARGE SCALE GENOMIC DNA]</scope>
</reference>
<reference evidence="1 2" key="8">
    <citation type="journal article" date="2010" name="J. Virol.">
        <title>Microarray analysis of Paramecium bursaria chlorella virus 1 transcription.</title>
        <authorList>
            <person name="Yanai-Balser G.M."/>
            <person name="Duncan G.A."/>
            <person name="Eudy J.D."/>
            <person name="Wang D."/>
            <person name="Li X."/>
            <person name="Agarkova I.V."/>
            <person name="Dunigan D.D."/>
            <person name="Van Etten J.L."/>
        </authorList>
    </citation>
    <scope>NUCLEOTIDE SEQUENCE [LARGE SCALE GENOMIC DNA]</scope>
</reference>
<reference evidence="1 2" key="5">
    <citation type="journal article" date="1997" name="Virology">
        <title>Analysis of 74 kb of DNA located at the right end of the 330-kb chlorella virus PBCV-1 genome.</title>
        <authorList>
            <person name="Li Y."/>
            <person name="Lu Z."/>
            <person name="Sun L."/>
            <person name="Ropp S."/>
            <person name="Kutish G.F."/>
            <person name="Rock D.L."/>
            <person name="Van Etten J.L."/>
        </authorList>
    </citation>
    <scope>NUCLEOTIDE SEQUENCE [LARGE SCALE GENOMIC DNA]</scope>
</reference>
<protein>
    <submittedName>
        <fullName evidence="1">Uncharacterized protein</fullName>
    </submittedName>
</protein>